<evidence type="ECO:0000256" key="1">
    <source>
        <dbReference type="ARBA" id="ARBA00004442"/>
    </source>
</evidence>
<evidence type="ECO:0008006" key="9">
    <source>
        <dbReference type="Google" id="ProtNLM"/>
    </source>
</evidence>
<dbReference type="OrthoDB" id="5462484at2"/>
<dbReference type="HOGENOM" id="CLU_062990_2_1_5"/>
<dbReference type="Pfam" id="PF06629">
    <property type="entry name" value="MipA"/>
    <property type="match status" value="1"/>
</dbReference>
<dbReference type="Proteomes" id="UP000019666">
    <property type="component" value="Unassembled WGS sequence"/>
</dbReference>
<dbReference type="PANTHER" id="PTHR38776:SF1">
    <property type="entry name" value="MLTA-INTERACTING PROTEIN-RELATED"/>
    <property type="match status" value="1"/>
</dbReference>
<feature type="chain" id="PRO_5001492713" description="MltA-interacting MipA" evidence="6">
    <location>
        <begin position="20"/>
        <end position="251"/>
    </location>
</feature>
<comment type="subcellular location">
    <subcellularLocation>
        <location evidence="1">Cell outer membrane</location>
    </subcellularLocation>
</comment>
<keyword evidence="5" id="KW-0998">Cell outer membrane</keyword>
<name>A0A017HDA0_9RHOB</name>
<evidence type="ECO:0000256" key="6">
    <source>
        <dbReference type="SAM" id="SignalP"/>
    </source>
</evidence>
<dbReference type="GO" id="GO:0009279">
    <property type="term" value="C:cell outer membrane"/>
    <property type="evidence" value="ECO:0007669"/>
    <property type="project" value="UniProtKB-SubCell"/>
</dbReference>
<proteinExistence type="inferred from homology"/>
<feature type="signal peptide" evidence="6">
    <location>
        <begin position="1"/>
        <end position="19"/>
    </location>
</feature>
<comment type="similarity">
    <text evidence="2">Belongs to the MipA/OmpV family.</text>
</comment>
<organism evidence="7 8">
    <name type="scientific">Rubellimicrobium mesophilum DSM 19309</name>
    <dbReference type="NCBI Taxonomy" id="442562"/>
    <lineage>
        <taxon>Bacteria</taxon>
        <taxon>Pseudomonadati</taxon>
        <taxon>Pseudomonadota</taxon>
        <taxon>Alphaproteobacteria</taxon>
        <taxon>Rhodobacterales</taxon>
        <taxon>Roseobacteraceae</taxon>
        <taxon>Rubellimicrobium</taxon>
    </lineage>
</organism>
<dbReference type="STRING" id="442562.Rumeso_04868"/>
<evidence type="ECO:0000256" key="2">
    <source>
        <dbReference type="ARBA" id="ARBA00005722"/>
    </source>
</evidence>
<keyword evidence="4" id="KW-0472">Membrane</keyword>
<dbReference type="AlphaFoldDB" id="A0A017HDA0"/>
<evidence type="ECO:0000256" key="3">
    <source>
        <dbReference type="ARBA" id="ARBA00022729"/>
    </source>
</evidence>
<dbReference type="EMBL" id="AOSK01000135">
    <property type="protein sequence ID" value="EYD72098.1"/>
    <property type="molecule type" value="Genomic_DNA"/>
</dbReference>
<dbReference type="PANTHER" id="PTHR38776">
    <property type="entry name" value="MLTA-INTERACTING PROTEIN-RELATED"/>
    <property type="match status" value="1"/>
</dbReference>
<dbReference type="RefSeq" id="WP_037281019.1">
    <property type="nucleotide sequence ID" value="NZ_KK088579.1"/>
</dbReference>
<gene>
    <name evidence="7" type="ORF">Rumeso_04868</name>
</gene>
<dbReference type="InterPro" id="IPR011250">
    <property type="entry name" value="OMP/PagP_B-barrel"/>
</dbReference>
<dbReference type="PATRIC" id="fig|442562.3.peg.4791"/>
<evidence type="ECO:0000256" key="4">
    <source>
        <dbReference type="ARBA" id="ARBA00023136"/>
    </source>
</evidence>
<comment type="caution">
    <text evidence="7">The sequence shown here is derived from an EMBL/GenBank/DDBJ whole genome shotgun (WGS) entry which is preliminary data.</text>
</comment>
<evidence type="ECO:0000313" key="7">
    <source>
        <dbReference type="EMBL" id="EYD72098.1"/>
    </source>
</evidence>
<sequence length="251" mass="26924">MLRPVLAALAALLPLAAQAQEGNRFAFTLRGGIEARPGYFGSDEVTVGPDLAFSFGALSLGPLSFGDPDSEAIPEGWGFRGSFRYLPERSADDFDELAGLDDVDASVELGGGISYSQPWWEAFVVARYGVVGHNAWVGDLGMDLIARPSDRLTLRAGPRVSWGSDRFASTYFGVTSAEAAASDFAAFDASGGVLSAGLEASAEYRLTDLWGIETGVRWDRLKNDAADSPITQDDDQVSAFVGVTRRFDFRF</sequence>
<accession>A0A017HDA0</accession>
<reference evidence="7 8" key="1">
    <citation type="submission" date="2013-02" db="EMBL/GenBank/DDBJ databases">
        <authorList>
            <person name="Fiebig A."/>
            <person name="Goeker M."/>
            <person name="Klenk H.-P.P."/>
        </authorList>
    </citation>
    <scope>NUCLEOTIDE SEQUENCE [LARGE SCALE GENOMIC DNA]</scope>
    <source>
        <strain evidence="7 8">DSM 19309</strain>
    </source>
</reference>
<dbReference type="InterPro" id="IPR010583">
    <property type="entry name" value="MipA"/>
</dbReference>
<protein>
    <recommendedName>
        <fullName evidence="9">MltA-interacting MipA</fullName>
    </recommendedName>
</protein>
<keyword evidence="8" id="KW-1185">Reference proteome</keyword>
<evidence type="ECO:0000313" key="8">
    <source>
        <dbReference type="Proteomes" id="UP000019666"/>
    </source>
</evidence>
<keyword evidence="3 6" id="KW-0732">Signal</keyword>
<evidence type="ECO:0000256" key="5">
    <source>
        <dbReference type="ARBA" id="ARBA00023237"/>
    </source>
</evidence>
<dbReference type="SUPFAM" id="SSF56925">
    <property type="entry name" value="OMPA-like"/>
    <property type="match status" value="1"/>
</dbReference>